<feature type="compositionally biased region" description="Polar residues" evidence="1">
    <location>
        <begin position="162"/>
        <end position="176"/>
    </location>
</feature>
<dbReference type="AlphaFoldDB" id="A0A074YDZ1"/>
<keyword evidence="2" id="KW-0812">Transmembrane</keyword>
<dbReference type="InParanoid" id="A0A074YDZ1"/>
<name>A0A074YDZ1_AURSE</name>
<keyword evidence="2" id="KW-1133">Transmembrane helix</keyword>
<dbReference type="RefSeq" id="XP_013344483.1">
    <property type="nucleotide sequence ID" value="XM_013489029.1"/>
</dbReference>
<sequence length="183" mass="20155">MNRSNQAGLNARKQYKSARLSNLHIKLALDHWKQSFAERESEVAKKTERLKQNAKSGRLVGKAVIATGKTKRSLPTGGSKSTQQILLRPSLSAKRRRRAARSRWLVFICTQMASTISSGLASLAAATCLLSISLTRLFWLTSARLRGHLVVRAGPGVGNFGKNPSNTAQHDQSSRIYSGMWQP</sequence>
<evidence type="ECO:0000313" key="3">
    <source>
        <dbReference type="EMBL" id="KEQ95970.1"/>
    </source>
</evidence>
<gene>
    <name evidence="3" type="ORF">AUEXF2481DRAFT_28688</name>
</gene>
<accession>A0A074YDZ1</accession>
<keyword evidence="4" id="KW-1185">Reference proteome</keyword>
<dbReference type="Proteomes" id="UP000030641">
    <property type="component" value="Unassembled WGS sequence"/>
</dbReference>
<organism evidence="3 4">
    <name type="scientific">Aureobasidium subglaciale (strain EXF-2481)</name>
    <name type="common">Aureobasidium pullulans var. subglaciale</name>
    <dbReference type="NCBI Taxonomy" id="1043005"/>
    <lineage>
        <taxon>Eukaryota</taxon>
        <taxon>Fungi</taxon>
        <taxon>Dikarya</taxon>
        <taxon>Ascomycota</taxon>
        <taxon>Pezizomycotina</taxon>
        <taxon>Dothideomycetes</taxon>
        <taxon>Dothideomycetidae</taxon>
        <taxon>Dothideales</taxon>
        <taxon>Saccotheciaceae</taxon>
        <taxon>Aureobasidium</taxon>
    </lineage>
</organism>
<protein>
    <submittedName>
        <fullName evidence="3">Uncharacterized protein</fullName>
    </submittedName>
</protein>
<evidence type="ECO:0000256" key="1">
    <source>
        <dbReference type="SAM" id="MobiDB-lite"/>
    </source>
</evidence>
<evidence type="ECO:0000256" key="2">
    <source>
        <dbReference type="SAM" id="Phobius"/>
    </source>
</evidence>
<reference evidence="3 4" key="1">
    <citation type="journal article" date="2014" name="BMC Genomics">
        <title>Genome sequencing of four Aureobasidium pullulans varieties: biotechnological potential, stress tolerance, and description of new species.</title>
        <authorList>
            <person name="Gostin Ar C."/>
            <person name="Ohm R.A."/>
            <person name="Kogej T."/>
            <person name="Sonjak S."/>
            <person name="Turk M."/>
            <person name="Zajc J."/>
            <person name="Zalar P."/>
            <person name="Grube M."/>
            <person name="Sun H."/>
            <person name="Han J."/>
            <person name="Sharma A."/>
            <person name="Chiniquy J."/>
            <person name="Ngan C.Y."/>
            <person name="Lipzen A."/>
            <person name="Barry K."/>
            <person name="Grigoriev I.V."/>
            <person name="Gunde-Cimerman N."/>
        </authorList>
    </citation>
    <scope>NUCLEOTIDE SEQUENCE [LARGE SCALE GENOMIC DNA]</scope>
    <source>
        <strain evidence="3 4">EXF-2481</strain>
    </source>
</reference>
<dbReference type="EMBL" id="KL584757">
    <property type="protein sequence ID" value="KEQ95970.1"/>
    <property type="molecule type" value="Genomic_DNA"/>
</dbReference>
<proteinExistence type="predicted"/>
<dbReference type="HOGENOM" id="CLU_1474912_0_0_1"/>
<feature type="region of interest" description="Disordered" evidence="1">
    <location>
        <begin position="160"/>
        <end position="183"/>
    </location>
</feature>
<keyword evidence="2" id="KW-0472">Membrane</keyword>
<evidence type="ECO:0000313" key="4">
    <source>
        <dbReference type="Proteomes" id="UP000030641"/>
    </source>
</evidence>
<feature type="transmembrane region" description="Helical" evidence="2">
    <location>
        <begin position="104"/>
        <end position="132"/>
    </location>
</feature>
<dbReference type="GeneID" id="25363776"/>